<evidence type="ECO:0000313" key="1">
    <source>
        <dbReference type="EMBL" id="CAG8971193.1"/>
    </source>
</evidence>
<dbReference type="EMBL" id="CAJVRM010000014">
    <property type="protein sequence ID" value="CAG8971193.1"/>
    <property type="molecule type" value="Genomic_DNA"/>
</dbReference>
<proteinExistence type="predicted"/>
<protein>
    <submittedName>
        <fullName evidence="1">Uncharacterized protein</fullName>
    </submittedName>
</protein>
<evidence type="ECO:0000313" key="2">
    <source>
        <dbReference type="Proteomes" id="UP000701801"/>
    </source>
</evidence>
<dbReference type="Proteomes" id="UP000701801">
    <property type="component" value="Unassembled WGS sequence"/>
</dbReference>
<reference evidence="1" key="1">
    <citation type="submission" date="2021-07" db="EMBL/GenBank/DDBJ databases">
        <authorList>
            <person name="Durling M."/>
        </authorList>
    </citation>
    <scope>NUCLEOTIDE SEQUENCE</scope>
</reference>
<organism evidence="1 2">
    <name type="scientific">Hymenoscyphus albidus</name>
    <dbReference type="NCBI Taxonomy" id="595503"/>
    <lineage>
        <taxon>Eukaryota</taxon>
        <taxon>Fungi</taxon>
        <taxon>Dikarya</taxon>
        <taxon>Ascomycota</taxon>
        <taxon>Pezizomycotina</taxon>
        <taxon>Leotiomycetes</taxon>
        <taxon>Helotiales</taxon>
        <taxon>Helotiaceae</taxon>
        <taxon>Hymenoscyphus</taxon>
    </lineage>
</organism>
<dbReference type="AlphaFoldDB" id="A0A9N9LCD3"/>
<comment type="caution">
    <text evidence="1">The sequence shown here is derived from an EMBL/GenBank/DDBJ whole genome shotgun (WGS) entry which is preliminary data.</text>
</comment>
<keyword evidence="2" id="KW-1185">Reference proteome</keyword>
<sequence>MAHGPSVPQRIKKRGGIINMCRNGRIREGALKSKRITEDGLDEIIKDYEEWSRREDASIAMMQGEIIIHKYARVPCGAAGNFRYGL</sequence>
<accession>A0A9N9LCD3</accession>
<name>A0A9N9LCD3_9HELO</name>
<gene>
    <name evidence="1" type="ORF">HYALB_00010566</name>
</gene>